<proteinExistence type="predicted"/>
<protein>
    <submittedName>
        <fullName evidence="1">Uncharacterized protein</fullName>
    </submittedName>
</protein>
<evidence type="ECO:0000313" key="1">
    <source>
        <dbReference type="EMBL" id="UTQ78228.1"/>
    </source>
</evidence>
<reference evidence="1" key="1">
    <citation type="submission" date="2022-05" db="EMBL/GenBank/DDBJ databases">
        <authorList>
            <person name="Tikunov A."/>
            <person name="Kozlova Y."/>
            <person name="Morozova V."/>
            <person name="Jdeed G."/>
            <person name="Bardasheva A."/>
            <person name="Tikunova N."/>
        </authorList>
    </citation>
    <scope>NUCLEOTIDE SEQUENCE</scope>
</reference>
<accession>A0A9E7NNG0</accession>
<keyword evidence="2" id="KW-1185">Reference proteome</keyword>
<sequence length="63" mass="7202">MAGRHMQKFYVEVSEYKYEDYTSYTVSLGFVVVYAKGEDEAHELASRLYAGLTLGWPTTEEPS</sequence>
<dbReference type="Proteomes" id="UP001060037">
    <property type="component" value="Segment"/>
</dbReference>
<evidence type="ECO:0000313" key="2">
    <source>
        <dbReference type="Proteomes" id="UP001060037"/>
    </source>
</evidence>
<organism evidence="1 2">
    <name type="scientific">Aeromonas phage Aer_P220</name>
    <dbReference type="NCBI Taxonomy" id="2951227"/>
    <lineage>
        <taxon>Viruses</taxon>
        <taxon>Duplodnaviria</taxon>
        <taxon>Heunggongvirae</taxon>
        <taxon>Uroviricota</taxon>
        <taxon>Caudoviricetes</taxon>
        <taxon>Autographivirales</taxon>
        <taxon>Autographivirales incertae sedis</taxon>
        <taxon>Yinyavirus</taxon>
        <taxon>Yinyavirus AerP220</taxon>
    </lineage>
</organism>
<dbReference type="EMBL" id="ON624112">
    <property type="protein sequence ID" value="UTQ78228.1"/>
    <property type="molecule type" value="Genomic_DNA"/>
</dbReference>
<name>A0A9E7NNG0_9CAUD</name>